<dbReference type="Pfam" id="PF03009">
    <property type="entry name" value="GDPD"/>
    <property type="match status" value="1"/>
</dbReference>
<evidence type="ECO:0000313" key="2">
    <source>
        <dbReference type="EMBL" id="CAA6830500.1"/>
    </source>
</evidence>
<keyword evidence="2" id="KW-0378">Hydrolase</keyword>
<organism evidence="2">
    <name type="scientific">uncultured Thiotrichaceae bacterium</name>
    <dbReference type="NCBI Taxonomy" id="298394"/>
    <lineage>
        <taxon>Bacteria</taxon>
        <taxon>Pseudomonadati</taxon>
        <taxon>Pseudomonadota</taxon>
        <taxon>Gammaproteobacteria</taxon>
        <taxon>Thiotrichales</taxon>
        <taxon>Thiotrichaceae</taxon>
        <taxon>environmental samples</taxon>
    </lineage>
</organism>
<dbReference type="PROSITE" id="PS51704">
    <property type="entry name" value="GP_PDE"/>
    <property type="match status" value="1"/>
</dbReference>
<evidence type="ECO:0000259" key="1">
    <source>
        <dbReference type="PROSITE" id="PS51704"/>
    </source>
</evidence>
<dbReference type="InterPro" id="IPR017946">
    <property type="entry name" value="PLC-like_Pdiesterase_TIM-brl"/>
</dbReference>
<gene>
    <name evidence="2" type="ORF">HELGO_WM25295</name>
</gene>
<dbReference type="Gene3D" id="3.20.20.190">
    <property type="entry name" value="Phosphatidylinositol (PI) phosphodiesterase"/>
    <property type="match status" value="1"/>
</dbReference>
<dbReference type="GO" id="GO:0008889">
    <property type="term" value="F:glycerophosphodiester phosphodiesterase activity"/>
    <property type="evidence" value="ECO:0007669"/>
    <property type="project" value="UniProtKB-EC"/>
</dbReference>
<dbReference type="InterPro" id="IPR030395">
    <property type="entry name" value="GP_PDE_dom"/>
</dbReference>
<dbReference type="EC" id="3.1.4.46" evidence="2"/>
<dbReference type="AlphaFoldDB" id="A0A6S6UMA8"/>
<reference evidence="2" key="1">
    <citation type="submission" date="2020-01" db="EMBL/GenBank/DDBJ databases">
        <authorList>
            <person name="Meier V. D."/>
            <person name="Meier V D."/>
        </authorList>
    </citation>
    <scope>NUCLEOTIDE SEQUENCE</scope>
    <source>
        <strain evidence="2">HLG_WM_MAG_09</strain>
    </source>
</reference>
<dbReference type="PANTHER" id="PTHR46211">
    <property type="entry name" value="GLYCEROPHOSPHORYL DIESTER PHOSPHODIESTERASE"/>
    <property type="match status" value="1"/>
</dbReference>
<protein>
    <submittedName>
        <fullName evidence="2">Glycerophosphoryl diester phosphodiesterase (EC)</fullName>
        <ecNumber evidence="2">3.1.4.46</ecNumber>
    </submittedName>
</protein>
<dbReference type="SUPFAM" id="SSF51695">
    <property type="entry name" value="PLC-like phosphodiesterases"/>
    <property type="match status" value="1"/>
</dbReference>
<dbReference type="EMBL" id="CACVAT010000593">
    <property type="protein sequence ID" value="CAA6830500.1"/>
    <property type="molecule type" value="Genomic_DNA"/>
</dbReference>
<dbReference type="GO" id="GO:0006629">
    <property type="term" value="P:lipid metabolic process"/>
    <property type="evidence" value="ECO:0007669"/>
    <property type="project" value="InterPro"/>
</dbReference>
<name>A0A6S6UMA8_9GAMM</name>
<dbReference type="PANTHER" id="PTHR46211:SF1">
    <property type="entry name" value="GLYCEROPHOSPHODIESTER PHOSPHODIESTERASE, CYTOPLASMIC"/>
    <property type="match status" value="1"/>
</dbReference>
<sequence>MIQASSTTKMLCIAHRGAMGHAPQNTLQSISKALELGAPWIEIDVYYVDGELIVFHDDRLEALTDGVGYVTEQSFEYLRSLKVLGSDQGIPTLDEVCSLINGRAGLNIELKGTGTAAPVNDFLNKLPKEHWQPEQFLVSSFNHRELLAFRQLNQDIHIGALHCSLPVNNAQFAQELGAWSINPSLEFVDQQLVDDAHSRDLKVYVYTVNHPDDIERMRKMGVDGVFTNYPERVLRDDVDQMYYLR</sequence>
<dbReference type="CDD" id="cd08556">
    <property type="entry name" value="GDPD"/>
    <property type="match status" value="1"/>
</dbReference>
<proteinExistence type="predicted"/>
<feature type="domain" description="GP-PDE" evidence="1">
    <location>
        <begin position="10"/>
        <end position="237"/>
    </location>
</feature>
<accession>A0A6S6UMA8</accession>